<dbReference type="Proteomes" id="UP001165143">
    <property type="component" value="Unassembled WGS sequence"/>
</dbReference>
<evidence type="ECO:0000256" key="1">
    <source>
        <dbReference type="SAM" id="MobiDB-lite"/>
    </source>
</evidence>
<feature type="region of interest" description="Disordered" evidence="1">
    <location>
        <begin position="22"/>
        <end position="42"/>
    </location>
</feature>
<evidence type="ECO:0000313" key="3">
    <source>
        <dbReference type="Proteomes" id="UP001165143"/>
    </source>
</evidence>
<dbReference type="AlphaFoldDB" id="A0A9W6PGW0"/>
<comment type="caution">
    <text evidence="2">The sequence shown here is derived from an EMBL/GenBank/DDBJ whole genome shotgun (WGS) entry which is preliminary data.</text>
</comment>
<sequence length="69" mass="7247">MAAVALSGSDSSRDSVVQMLTRLTLRPEGPPGRGGAPTEGGRRAGYAEAACWQLTFSWGSLEVLPARWG</sequence>
<protein>
    <submittedName>
        <fullName evidence="2">Uncharacterized protein</fullName>
    </submittedName>
</protein>
<gene>
    <name evidence="2" type="ORF">Kpho01_38910</name>
</gene>
<dbReference type="EMBL" id="BSRX01000022">
    <property type="protein sequence ID" value="GLW55880.1"/>
    <property type="molecule type" value="Genomic_DNA"/>
</dbReference>
<proteinExistence type="predicted"/>
<reference evidence="2" key="1">
    <citation type="submission" date="2023-02" db="EMBL/GenBank/DDBJ databases">
        <title>Kitasatospora phosalacinea NBRC 14362.</title>
        <authorList>
            <person name="Ichikawa N."/>
            <person name="Sato H."/>
            <person name="Tonouchi N."/>
        </authorList>
    </citation>
    <scope>NUCLEOTIDE SEQUENCE</scope>
    <source>
        <strain evidence="2">NBRC 14362</strain>
    </source>
</reference>
<evidence type="ECO:0000313" key="2">
    <source>
        <dbReference type="EMBL" id="GLW55880.1"/>
    </source>
</evidence>
<organism evidence="2 3">
    <name type="scientific">Kitasatospora phosalacinea</name>
    <dbReference type="NCBI Taxonomy" id="2065"/>
    <lineage>
        <taxon>Bacteria</taxon>
        <taxon>Bacillati</taxon>
        <taxon>Actinomycetota</taxon>
        <taxon>Actinomycetes</taxon>
        <taxon>Kitasatosporales</taxon>
        <taxon>Streptomycetaceae</taxon>
        <taxon>Kitasatospora</taxon>
    </lineage>
</organism>
<accession>A0A9W6PGW0</accession>
<name>A0A9W6PGW0_9ACTN</name>